<accession>A0A493T2S8</accession>
<dbReference type="OMA" id="TFRMRIA"/>
<keyword evidence="2" id="KW-0472">Membrane</keyword>
<keyword evidence="4" id="KW-1185">Reference proteome</keyword>
<dbReference type="GeneTree" id="ENSGT00940000155908"/>
<dbReference type="AlphaFoldDB" id="A0A493T2S8"/>
<dbReference type="CDD" id="cd14686">
    <property type="entry name" value="bZIP"/>
    <property type="match status" value="1"/>
</dbReference>
<organism evidence="3 4">
    <name type="scientific">Anas platyrhynchos platyrhynchos</name>
    <name type="common">Northern mallard</name>
    <dbReference type="NCBI Taxonomy" id="8840"/>
    <lineage>
        <taxon>Eukaryota</taxon>
        <taxon>Metazoa</taxon>
        <taxon>Chordata</taxon>
        <taxon>Craniata</taxon>
        <taxon>Vertebrata</taxon>
        <taxon>Euteleostomi</taxon>
        <taxon>Archelosauria</taxon>
        <taxon>Archosauria</taxon>
        <taxon>Dinosauria</taxon>
        <taxon>Saurischia</taxon>
        <taxon>Theropoda</taxon>
        <taxon>Coelurosauria</taxon>
        <taxon>Aves</taxon>
        <taxon>Neognathae</taxon>
        <taxon>Galloanserae</taxon>
        <taxon>Anseriformes</taxon>
        <taxon>Anatidae</taxon>
        <taxon>Anatinae</taxon>
        <taxon>Anas</taxon>
    </lineage>
</organism>
<sequence length="282" mass="29673">MESLLENPVRAVLYLKELTAIVQNQQSLIHTQRQRIDELERRLDELSTENRSLRGQRPPHSEPPTATGAGGPPGPPPEHPPGPPPPSPPSPPPPPPGQPEPPQPPQHPQPQQQAAGGGPGGGRAGGQQPPAEKEGREKGCCSALLHHKTPPPIGKGILGRRPEGRCPWPARAQHRALLAWHRSPSRGANASPAWQRGAFPPARPKSPASATKPPDPPGNIPAPPRELGSSSPRCEGTPGGAHGAGGLAGVQLPCVCVTFRMRIALGCLFFVVFSFLVSGTRC</sequence>
<reference evidence="3 4" key="1">
    <citation type="submission" date="2017-10" db="EMBL/GenBank/DDBJ databases">
        <title>A new Pekin duck reference genome.</title>
        <authorList>
            <person name="Hou Z.-C."/>
            <person name="Zhou Z.-K."/>
            <person name="Zhu F."/>
            <person name="Hou S.-S."/>
        </authorList>
    </citation>
    <scope>NUCLEOTIDE SEQUENCE [LARGE SCALE GENOMIC DNA]</scope>
</reference>
<keyword evidence="2" id="KW-1133">Transmembrane helix</keyword>
<evidence type="ECO:0000313" key="3">
    <source>
        <dbReference type="Ensembl" id="ENSAPLP00000020177.1"/>
    </source>
</evidence>
<dbReference type="Proteomes" id="UP000016666">
    <property type="component" value="Chromosome 1"/>
</dbReference>
<protein>
    <recommendedName>
        <fullName evidence="5">IQ motif and Sec7 domain ArfGEF 3</fullName>
    </recommendedName>
</protein>
<feature type="region of interest" description="Disordered" evidence="1">
    <location>
        <begin position="184"/>
        <end position="242"/>
    </location>
</feature>
<evidence type="ECO:0008006" key="5">
    <source>
        <dbReference type="Google" id="ProtNLM"/>
    </source>
</evidence>
<reference evidence="3" key="3">
    <citation type="submission" date="2025-09" db="UniProtKB">
        <authorList>
            <consortium name="Ensembl"/>
        </authorList>
    </citation>
    <scope>IDENTIFICATION</scope>
</reference>
<dbReference type="STRING" id="8840.ENSAPLP00000020177"/>
<dbReference type="Ensembl" id="ENSAPLT00000032059.1">
    <property type="protein sequence ID" value="ENSAPLP00000020177.1"/>
    <property type="gene ID" value="ENSAPLG00000030922.1"/>
</dbReference>
<feature type="compositionally biased region" description="Pro residues" evidence="1">
    <location>
        <begin position="213"/>
        <end position="224"/>
    </location>
</feature>
<feature type="region of interest" description="Disordered" evidence="1">
    <location>
        <begin position="44"/>
        <end position="166"/>
    </location>
</feature>
<proteinExistence type="predicted"/>
<keyword evidence="2" id="KW-0812">Transmembrane</keyword>
<name>A0A493T2S8_ANAPP</name>
<feature type="transmembrane region" description="Helical" evidence="2">
    <location>
        <begin position="259"/>
        <end position="277"/>
    </location>
</feature>
<feature type="compositionally biased region" description="Pro residues" evidence="1">
    <location>
        <begin position="72"/>
        <end position="108"/>
    </location>
</feature>
<evidence type="ECO:0000313" key="4">
    <source>
        <dbReference type="Proteomes" id="UP000016666"/>
    </source>
</evidence>
<reference evidence="3" key="2">
    <citation type="submission" date="2025-08" db="UniProtKB">
        <authorList>
            <consortium name="Ensembl"/>
        </authorList>
    </citation>
    <scope>IDENTIFICATION</scope>
</reference>
<evidence type="ECO:0000256" key="2">
    <source>
        <dbReference type="SAM" id="Phobius"/>
    </source>
</evidence>
<evidence type="ECO:0000256" key="1">
    <source>
        <dbReference type="SAM" id="MobiDB-lite"/>
    </source>
</evidence>
<feature type="compositionally biased region" description="Gly residues" evidence="1">
    <location>
        <begin position="115"/>
        <end position="125"/>
    </location>
</feature>
<dbReference type="PRINTS" id="PR01217">
    <property type="entry name" value="PRICHEXTENSN"/>
</dbReference>